<feature type="region of interest" description="Disordered" evidence="1">
    <location>
        <begin position="76"/>
        <end position="131"/>
    </location>
</feature>
<keyword evidence="3" id="KW-1185">Reference proteome</keyword>
<dbReference type="AlphaFoldDB" id="A0AAU9ILG9"/>
<accession>A0AAU9ILG9</accession>
<dbReference type="Proteomes" id="UP001162131">
    <property type="component" value="Unassembled WGS sequence"/>
</dbReference>
<organism evidence="2 3">
    <name type="scientific">Blepharisma stoltei</name>
    <dbReference type="NCBI Taxonomy" id="1481888"/>
    <lineage>
        <taxon>Eukaryota</taxon>
        <taxon>Sar</taxon>
        <taxon>Alveolata</taxon>
        <taxon>Ciliophora</taxon>
        <taxon>Postciliodesmatophora</taxon>
        <taxon>Heterotrichea</taxon>
        <taxon>Heterotrichida</taxon>
        <taxon>Blepharismidae</taxon>
        <taxon>Blepharisma</taxon>
    </lineage>
</organism>
<dbReference type="EMBL" id="CAJZBQ010000012">
    <property type="protein sequence ID" value="CAG9314596.1"/>
    <property type="molecule type" value="Genomic_DNA"/>
</dbReference>
<reference evidence="2" key="1">
    <citation type="submission" date="2021-09" db="EMBL/GenBank/DDBJ databases">
        <authorList>
            <consortium name="AG Swart"/>
            <person name="Singh M."/>
            <person name="Singh A."/>
            <person name="Seah K."/>
            <person name="Emmerich C."/>
        </authorList>
    </citation>
    <scope>NUCLEOTIDE SEQUENCE</scope>
    <source>
        <strain evidence="2">ATCC30299</strain>
    </source>
</reference>
<feature type="compositionally biased region" description="Polar residues" evidence="1">
    <location>
        <begin position="76"/>
        <end position="86"/>
    </location>
</feature>
<evidence type="ECO:0000313" key="3">
    <source>
        <dbReference type="Proteomes" id="UP001162131"/>
    </source>
</evidence>
<proteinExistence type="predicted"/>
<gene>
    <name evidence="2" type="ORF">BSTOLATCC_MIC11597</name>
</gene>
<feature type="compositionally biased region" description="Basic and acidic residues" evidence="1">
    <location>
        <begin position="89"/>
        <end position="110"/>
    </location>
</feature>
<evidence type="ECO:0000256" key="1">
    <source>
        <dbReference type="SAM" id="MobiDB-lite"/>
    </source>
</evidence>
<sequence>MGCNYSEQTKEEFNSKVYKQAAAIQELLIKKEELLQIINKLQKQEFLVPNIKTQKREFYPKISIIEEQINNLQSKINDSRQHTSSPEINIKKIDIEIPKEEAERDKDPKVSKSRKHRIRSNSSHILEDPSIKSIIESKKKILERKKTEEG</sequence>
<name>A0AAU9ILG9_9CILI</name>
<comment type="caution">
    <text evidence="2">The sequence shown here is derived from an EMBL/GenBank/DDBJ whole genome shotgun (WGS) entry which is preliminary data.</text>
</comment>
<evidence type="ECO:0000313" key="2">
    <source>
        <dbReference type="EMBL" id="CAG9314596.1"/>
    </source>
</evidence>
<protein>
    <submittedName>
        <fullName evidence="2">Uncharacterized protein</fullName>
    </submittedName>
</protein>